<dbReference type="Gene3D" id="1.10.1660.10">
    <property type="match status" value="1"/>
</dbReference>
<dbReference type="Proteomes" id="UP000295388">
    <property type="component" value="Unassembled WGS sequence"/>
</dbReference>
<sequence length="266" mass="29734">MIFAMPDMGAEARSEARFEPHAEPPAGEATLTVDELSARVGMTVRTLRFYAGRGLIPPPVRRGRVGYYGAEHIARLDLVRELQAHGFTLSAIEGYLDRIPPDASPQDIALHRTLLTPWMRDLPETLDRPTLVRRTGRDLTDDDIEMLVALGVVEPTPDEDVFQVATAHLSLGVELLDLDLPVDAVLAAGRIFTEHGRAIAEELTEVFRTKVWPHYRDSGGPPEHIQQLVERFKPVTIQGLVLAYERAVGETQRDTIRRSQSKPPRR</sequence>
<dbReference type="PANTHER" id="PTHR30204:SF93">
    <property type="entry name" value="HTH MERR-TYPE DOMAIN-CONTAINING PROTEIN"/>
    <property type="match status" value="1"/>
</dbReference>
<dbReference type="OrthoDB" id="6716891at2"/>
<dbReference type="Pfam" id="PF13411">
    <property type="entry name" value="MerR_1"/>
    <property type="match status" value="1"/>
</dbReference>
<proteinExistence type="predicted"/>
<feature type="domain" description="HTH merR-type" evidence="2">
    <location>
        <begin position="30"/>
        <end position="98"/>
    </location>
</feature>
<dbReference type="GO" id="GO:0003677">
    <property type="term" value="F:DNA binding"/>
    <property type="evidence" value="ECO:0007669"/>
    <property type="project" value="UniProtKB-KW"/>
</dbReference>
<accession>A0A4R6K7C2</accession>
<dbReference type="PANTHER" id="PTHR30204">
    <property type="entry name" value="REDOX-CYCLING DRUG-SENSING TRANSCRIPTIONAL ACTIVATOR SOXR"/>
    <property type="match status" value="1"/>
</dbReference>
<dbReference type="PROSITE" id="PS50937">
    <property type="entry name" value="HTH_MERR_2"/>
    <property type="match status" value="1"/>
</dbReference>
<dbReference type="PRINTS" id="PR00040">
    <property type="entry name" value="HTHMERR"/>
</dbReference>
<evidence type="ECO:0000313" key="3">
    <source>
        <dbReference type="EMBL" id="TDO45381.1"/>
    </source>
</evidence>
<dbReference type="InterPro" id="IPR047057">
    <property type="entry name" value="MerR_fam"/>
</dbReference>
<dbReference type="AlphaFoldDB" id="A0A4R6K7C2"/>
<comment type="caution">
    <text evidence="3">The sequence shown here is derived from an EMBL/GenBank/DDBJ whole genome shotgun (WGS) entry which is preliminary data.</text>
</comment>
<dbReference type="EMBL" id="SNWQ01000013">
    <property type="protein sequence ID" value="TDO45381.1"/>
    <property type="molecule type" value="Genomic_DNA"/>
</dbReference>
<gene>
    <name evidence="3" type="ORF">EV643_113154</name>
</gene>
<dbReference type="GO" id="GO:0003700">
    <property type="term" value="F:DNA-binding transcription factor activity"/>
    <property type="evidence" value="ECO:0007669"/>
    <property type="project" value="InterPro"/>
</dbReference>
<protein>
    <submittedName>
        <fullName evidence="3">DNA-binding transcriptional MerR regulator</fullName>
    </submittedName>
</protein>
<keyword evidence="1 3" id="KW-0238">DNA-binding</keyword>
<name>A0A4R6K7C2_9ACTN</name>
<organism evidence="3 4">
    <name type="scientific">Kribbella caucasensis</name>
    <dbReference type="NCBI Taxonomy" id="2512215"/>
    <lineage>
        <taxon>Bacteria</taxon>
        <taxon>Bacillati</taxon>
        <taxon>Actinomycetota</taxon>
        <taxon>Actinomycetes</taxon>
        <taxon>Propionibacteriales</taxon>
        <taxon>Kribbellaceae</taxon>
        <taxon>Kribbella</taxon>
    </lineage>
</organism>
<dbReference type="SMART" id="SM00422">
    <property type="entry name" value="HTH_MERR"/>
    <property type="match status" value="1"/>
</dbReference>
<dbReference type="SUPFAM" id="SSF46955">
    <property type="entry name" value="Putative DNA-binding domain"/>
    <property type="match status" value="1"/>
</dbReference>
<dbReference type="InterPro" id="IPR009061">
    <property type="entry name" value="DNA-bd_dom_put_sf"/>
</dbReference>
<evidence type="ECO:0000313" key="4">
    <source>
        <dbReference type="Proteomes" id="UP000295388"/>
    </source>
</evidence>
<evidence type="ECO:0000256" key="1">
    <source>
        <dbReference type="ARBA" id="ARBA00023125"/>
    </source>
</evidence>
<evidence type="ECO:0000259" key="2">
    <source>
        <dbReference type="PROSITE" id="PS50937"/>
    </source>
</evidence>
<keyword evidence="4" id="KW-1185">Reference proteome</keyword>
<dbReference type="InterPro" id="IPR000551">
    <property type="entry name" value="MerR-type_HTH_dom"/>
</dbReference>
<reference evidence="3 4" key="1">
    <citation type="submission" date="2019-03" db="EMBL/GenBank/DDBJ databases">
        <title>Genomic Encyclopedia of Type Strains, Phase III (KMG-III): the genomes of soil and plant-associated and newly described type strains.</title>
        <authorList>
            <person name="Whitman W."/>
        </authorList>
    </citation>
    <scope>NUCLEOTIDE SEQUENCE [LARGE SCALE GENOMIC DNA]</scope>
    <source>
        <strain evidence="3 4">VKM Ac-2527</strain>
    </source>
</reference>